<feature type="transmembrane region" description="Helical" evidence="6">
    <location>
        <begin position="87"/>
        <end position="105"/>
    </location>
</feature>
<dbReference type="GO" id="GO:0001518">
    <property type="term" value="C:voltage-gated sodium channel complex"/>
    <property type="evidence" value="ECO:0007669"/>
    <property type="project" value="TreeGrafter"/>
</dbReference>
<evidence type="ECO:0000256" key="6">
    <source>
        <dbReference type="SAM" id="Phobius"/>
    </source>
</evidence>
<dbReference type="Proteomes" id="UP000604046">
    <property type="component" value="Unassembled WGS sequence"/>
</dbReference>
<evidence type="ECO:0000256" key="5">
    <source>
        <dbReference type="SAM" id="MobiDB-lite"/>
    </source>
</evidence>
<dbReference type="PANTHER" id="PTHR10037:SF293">
    <property type="entry name" value="EF-HAND DOMAIN-CONTAINING PROTEIN"/>
    <property type="match status" value="1"/>
</dbReference>
<feature type="transmembrane region" description="Helical" evidence="6">
    <location>
        <begin position="231"/>
        <end position="249"/>
    </location>
</feature>
<keyword evidence="4 6" id="KW-0472">Membrane</keyword>
<reference evidence="8" key="1">
    <citation type="submission" date="2021-02" db="EMBL/GenBank/DDBJ databases">
        <authorList>
            <person name="Dougan E. K."/>
            <person name="Rhodes N."/>
            <person name="Thang M."/>
            <person name="Chan C."/>
        </authorList>
    </citation>
    <scope>NUCLEOTIDE SEQUENCE</scope>
</reference>
<dbReference type="Pfam" id="PF00520">
    <property type="entry name" value="Ion_trans"/>
    <property type="match status" value="1"/>
</dbReference>
<comment type="subcellular location">
    <subcellularLocation>
        <location evidence="1">Membrane</location>
        <topology evidence="1">Multi-pass membrane protein</topology>
    </subcellularLocation>
</comment>
<dbReference type="InterPro" id="IPR005821">
    <property type="entry name" value="Ion_trans_dom"/>
</dbReference>
<accession>A0A812NMG4</accession>
<dbReference type="Gene3D" id="1.20.120.350">
    <property type="entry name" value="Voltage-gated potassium channels. Chain C"/>
    <property type="match status" value="1"/>
</dbReference>
<feature type="transmembrane region" description="Helical" evidence="6">
    <location>
        <begin position="125"/>
        <end position="143"/>
    </location>
</feature>
<dbReference type="PANTHER" id="PTHR10037">
    <property type="entry name" value="VOLTAGE-GATED CATION CHANNEL CALCIUM AND SODIUM"/>
    <property type="match status" value="1"/>
</dbReference>
<dbReference type="Gene3D" id="1.10.287.70">
    <property type="match status" value="1"/>
</dbReference>
<proteinExistence type="predicted"/>
<evidence type="ECO:0000259" key="7">
    <source>
        <dbReference type="Pfam" id="PF00520"/>
    </source>
</evidence>
<feature type="transmembrane region" description="Helical" evidence="6">
    <location>
        <begin position="155"/>
        <end position="179"/>
    </location>
</feature>
<feature type="transmembrane region" description="Helical" evidence="6">
    <location>
        <begin position="294"/>
        <end position="311"/>
    </location>
</feature>
<dbReference type="GO" id="GO:0086010">
    <property type="term" value="P:membrane depolarization during action potential"/>
    <property type="evidence" value="ECO:0007669"/>
    <property type="project" value="TreeGrafter"/>
</dbReference>
<feature type="compositionally biased region" description="Acidic residues" evidence="5">
    <location>
        <begin position="1"/>
        <end position="17"/>
    </location>
</feature>
<keyword evidence="3 6" id="KW-1133">Transmembrane helix</keyword>
<evidence type="ECO:0000256" key="3">
    <source>
        <dbReference type="ARBA" id="ARBA00022989"/>
    </source>
</evidence>
<organism evidence="8 9">
    <name type="scientific">Symbiodinium natans</name>
    <dbReference type="NCBI Taxonomy" id="878477"/>
    <lineage>
        <taxon>Eukaryota</taxon>
        <taxon>Sar</taxon>
        <taxon>Alveolata</taxon>
        <taxon>Dinophyceae</taxon>
        <taxon>Suessiales</taxon>
        <taxon>Symbiodiniaceae</taxon>
        <taxon>Symbiodinium</taxon>
    </lineage>
</organism>
<dbReference type="SUPFAM" id="SSF81324">
    <property type="entry name" value="Voltage-gated potassium channels"/>
    <property type="match status" value="1"/>
</dbReference>
<feature type="domain" description="Ion transport" evidence="7">
    <location>
        <begin position="86"/>
        <end position="308"/>
    </location>
</feature>
<feature type="region of interest" description="Disordered" evidence="5">
    <location>
        <begin position="1"/>
        <end position="21"/>
    </location>
</feature>
<dbReference type="OrthoDB" id="430927at2759"/>
<keyword evidence="2 6" id="KW-0812">Transmembrane</keyword>
<sequence>MTHEMEDSEEADGTNNDDEGRQLYKLDEAFESDYLAPRKIKRMRRQVFVDPEEMKAKIRAAAVRPQYNVSMYYHDTGLARRIAVQPLFEQLTLAVIGFNAIWLWVDVDLNNAPTLLSADRIFQVMENAFAIFYTLEWAIRFLAFKRKVDIFRDGWMCFDTLLLILLTGETWALSIYLALTATEAEVGGNTAVLKLARLMRLSRMARMARLLRMLPELQIMVKGMGAAMRSVFFTLLLLACLLYVFGISFKNIVSGTEVGRQYFNSVFQSIHTLLLHGTLLDDVVDVMNALADESVLLILLFYIFILFVAGPQKEVFPKAARASGLLHSGAGVPKAMG</sequence>
<dbReference type="EMBL" id="CAJNDS010002087">
    <property type="protein sequence ID" value="CAE7318040.1"/>
    <property type="molecule type" value="Genomic_DNA"/>
</dbReference>
<comment type="caution">
    <text evidence="8">The sequence shown here is derived from an EMBL/GenBank/DDBJ whole genome shotgun (WGS) entry which is preliminary data.</text>
</comment>
<evidence type="ECO:0000256" key="1">
    <source>
        <dbReference type="ARBA" id="ARBA00004141"/>
    </source>
</evidence>
<protein>
    <submittedName>
        <fullName evidence="8">Sh protein</fullName>
    </submittedName>
</protein>
<keyword evidence="9" id="KW-1185">Reference proteome</keyword>
<evidence type="ECO:0000256" key="2">
    <source>
        <dbReference type="ARBA" id="ARBA00022692"/>
    </source>
</evidence>
<dbReference type="GO" id="GO:0008332">
    <property type="term" value="F:low voltage-gated calcium channel activity"/>
    <property type="evidence" value="ECO:0007669"/>
    <property type="project" value="TreeGrafter"/>
</dbReference>
<dbReference type="AlphaFoldDB" id="A0A812NMG4"/>
<gene>
    <name evidence="8" type="primary">Sh</name>
    <name evidence="8" type="ORF">SNAT2548_LOCUS16673</name>
</gene>
<dbReference type="InterPro" id="IPR027359">
    <property type="entry name" value="Volt_channel_dom_sf"/>
</dbReference>
<evidence type="ECO:0000313" key="9">
    <source>
        <dbReference type="Proteomes" id="UP000604046"/>
    </source>
</evidence>
<evidence type="ECO:0000256" key="4">
    <source>
        <dbReference type="ARBA" id="ARBA00023136"/>
    </source>
</evidence>
<dbReference type="GO" id="GO:0005248">
    <property type="term" value="F:voltage-gated sodium channel activity"/>
    <property type="evidence" value="ECO:0007669"/>
    <property type="project" value="TreeGrafter"/>
</dbReference>
<dbReference type="GO" id="GO:0070509">
    <property type="term" value="P:calcium ion import"/>
    <property type="evidence" value="ECO:0007669"/>
    <property type="project" value="TreeGrafter"/>
</dbReference>
<name>A0A812NMG4_9DINO</name>
<evidence type="ECO:0000313" key="8">
    <source>
        <dbReference type="EMBL" id="CAE7318040.1"/>
    </source>
</evidence>
<dbReference type="InterPro" id="IPR043203">
    <property type="entry name" value="VGCC_Ca_Na"/>
</dbReference>